<accession>A0A1B9NTS8</accession>
<protein>
    <submittedName>
        <fullName evidence="2">Permease</fullName>
    </submittedName>
</protein>
<feature type="transmembrane region" description="Helical" evidence="1">
    <location>
        <begin position="35"/>
        <end position="54"/>
    </location>
</feature>
<evidence type="ECO:0000313" key="3">
    <source>
        <dbReference type="Proteomes" id="UP000093523"/>
    </source>
</evidence>
<keyword evidence="1" id="KW-0812">Transmembrane</keyword>
<dbReference type="PANTHER" id="PTHR30386:SF28">
    <property type="entry name" value="EXPORTED PROTEIN"/>
    <property type="match status" value="1"/>
</dbReference>
<gene>
    <name evidence="2" type="ORF">A6E04_19635</name>
</gene>
<dbReference type="STRING" id="688.A6E04_19635"/>
<proteinExistence type="predicted"/>
<comment type="caution">
    <text evidence="2">The sequence shown here is derived from an EMBL/GenBank/DDBJ whole genome shotgun (WGS) entry which is preliminary data.</text>
</comment>
<keyword evidence="1" id="KW-0472">Membrane</keyword>
<dbReference type="Proteomes" id="UP000093523">
    <property type="component" value="Unassembled WGS sequence"/>
</dbReference>
<sequence length="348" mass="38527">MKVKFHLDKNKKPTTDNGMKVMYGGAKRGGYRIRWYFILAVILSPIFIMGYTFLKPYLFIVAPGIITTGPVTLTAAQDGIVKMIEVEDSEFVLFDQTLMQLDDPILEKDIFFIKEELMQLNAFQSENTEEDLSPYFTAIKAAKYNLKKITKIKLNYDQYANEGKVSQVDYAAIIGIYNASQTSLTSAYIALNQAKIADKQRQLAGGVAQVTRALNQNLTTKLNQLDTLTVKAPYMGLVIDINTLVGQRVSIGDPLVTISPDVAPFVISYLDPKHIDKAKLGTEVMVTLPNGKKVKARVSFSIGLTSKVPPQLAKPFEGAKALLKVKITFLGGLLEGEWVEGMPVEVSF</sequence>
<evidence type="ECO:0000313" key="2">
    <source>
        <dbReference type="EMBL" id="OCH17066.1"/>
    </source>
</evidence>
<dbReference type="AlphaFoldDB" id="A0A1B9NTS8"/>
<dbReference type="RefSeq" id="WP_017023169.1">
    <property type="nucleotide sequence ID" value="NZ_CAWMPN010000031.1"/>
</dbReference>
<dbReference type="PANTHER" id="PTHR30386">
    <property type="entry name" value="MEMBRANE FUSION SUBUNIT OF EMRAB-TOLC MULTIDRUG EFFLUX PUMP"/>
    <property type="match status" value="1"/>
</dbReference>
<name>A0A1B9NTS8_ALILO</name>
<organism evidence="2 3">
    <name type="scientific">Aliivibrio logei</name>
    <name type="common">Vibrio logei</name>
    <dbReference type="NCBI Taxonomy" id="688"/>
    <lineage>
        <taxon>Bacteria</taxon>
        <taxon>Pseudomonadati</taxon>
        <taxon>Pseudomonadota</taxon>
        <taxon>Gammaproteobacteria</taxon>
        <taxon>Vibrionales</taxon>
        <taxon>Vibrionaceae</taxon>
        <taxon>Aliivibrio</taxon>
    </lineage>
</organism>
<evidence type="ECO:0000256" key="1">
    <source>
        <dbReference type="SAM" id="Phobius"/>
    </source>
</evidence>
<reference evidence="2 3" key="1">
    <citation type="submission" date="2016-06" db="EMBL/GenBank/DDBJ databases">
        <authorList>
            <person name="Kjaerup R.B."/>
            <person name="Dalgaard T.S."/>
            <person name="Juul-Madsen H.R."/>
        </authorList>
    </citation>
    <scope>NUCLEOTIDE SEQUENCE [LARGE SCALE GENOMIC DNA]</scope>
    <source>
        <strain evidence="2 3">1S159</strain>
    </source>
</reference>
<keyword evidence="1" id="KW-1133">Transmembrane helix</keyword>
<dbReference type="EMBL" id="MAJU01000031">
    <property type="protein sequence ID" value="OCH17066.1"/>
    <property type="molecule type" value="Genomic_DNA"/>
</dbReference>
<dbReference type="InterPro" id="IPR050739">
    <property type="entry name" value="MFP"/>
</dbReference>
<dbReference type="OrthoDB" id="3084at2"/>